<dbReference type="PRINTS" id="PR01009">
    <property type="entry name" value="FLGMRINGFLIF"/>
</dbReference>
<dbReference type="PANTHER" id="PTHR30046">
    <property type="entry name" value="FLAGELLAR M-RING PROTEIN"/>
    <property type="match status" value="1"/>
</dbReference>
<sequence length="544" mass="57977">METLRKLGPVKLGALGGIALLLLAFFAFIGMRMSTPDMALLYGDLDPADSSHIVEKLDQMGVPYQIGADGTSIRVPADQALKLRMNMAQEGLPGGGSIGYEIFDQQQPLGTTSFEQQVNKLRAMEGELARTIKTIDLVKNVRVHLVIPERQLFAKEQPTPSASIILTMAGGAVLDKQQVSAIEHLVAAAVPGLKPNAVSIVDSTGTLLAAGSGDGDDSGLSGSSEEMRLGYENKIRRSIEELLQRTLGYGKIRAEVTADLDFDRVTTNSETYNPDGQVVRSTQTVEEKNNSQDAQPSDQVTVANNLPNPTGGAAPSGATSASSSQRTEETVNYEISKETQVHIQETGQVKKLSVAVLVDGTYTTAADGTSTYAPRSAEELDQIGKLVKSAIGYDEKRGDKVEVVNMRFADNTEIGSDANAGLIMGFSRSDLVRIVEMLVLALLGALAIMFGLRPLLNRLLSPPKPAAAGQITDQTAGQMALPSPDGSTAVAAGPNIGDEIERMIDIGQIEGQVRASSIRKISELVAKHPEEAVGIMRGWMYQDT</sequence>
<dbReference type="GO" id="GO:0003774">
    <property type="term" value="F:cytoskeletal motor activity"/>
    <property type="evidence" value="ECO:0007669"/>
    <property type="project" value="InterPro"/>
</dbReference>
<gene>
    <name evidence="14" type="ORF">FRZ44_35850</name>
</gene>
<feature type="transmembrane region" description="Helical" evidence="11">
    <location>
        <begin position="12"/>
        <end position="31"/>
    </location>
</feature>
<name>A0A5J6MQF4_9PROT</name>
<evidence type="ECO:0000256" key="6">
    <source>
        <dbReference type="ARBA" id="ARBA00022989"/>
    </source>
</evidence>
<dbReference type="GO" id="GO:0071973">
    <property type="term" value="P:bacterial-type flagellum-dependent cell motility"/>
    <property type="evidence" value="ECO:0007669"/>
    <property type="project" value="InterPro"/>
</dbReference>
<evidence type="ECO:0000259" key="13">
    <source>
        <dbReference type="Pfam" id="PF08345"/>
    </source>
</evidence>
<dbReference type="NCBIfam" id="TIGR00206">
    <property type="entry name" value="fliF"/>
    <property type="match status" value="1"/>
</dbReference>
<keyword evidence="14" id="KW-0282">Flagellum</keyword>
<evidence type="ECO:0000256" key="10">
    <source>
        <dbReference type="SAM" id="MobiDB-lite"/>
    </source>
</evidence>
<evidence type="ECO:0000313" key="14">
    <source>
        <dbReference type="EMBL" id="QEX18280.1"/>
    </source>
</evidence>
<keyword evidence="4" id="KW-1003">Cell membrane</keyword>
<feature type="compositionally biased region" description="Low complexity" evidence="10">
    <location>
        <begin position="309"/>
        <end position="324"/>
    </location>
</feature>
<organism evidence="14 15">
    <name type="scientific">Hypericibacter terrae</name>
    <dbReference type="NCBI Taxonomy" id="2602015"/>
    <lineage>
        <taxon>Bacteria</taxon>
        <taxon>Pseudomonadati</taxon>
        <taxon>Pseudomonadota</taxon>
        <taxon>Alphaproteobacteria</taxon>
        <taxon>Rhodospirillales</taxon>
        <taxon>Dongiaceae</taxon>
        <taxon>Hypericibacter</taxon>
    </lineage>
</organism>
<proteinExistence type="inferred from homology"/>
<feature type="compositionally biased region" description="Polar residues" evidence="10">
    <location>
        <begin position="291"/>
        <end position="308"/>
    </location>
</feature>
<evidence type="ECO:0000313" key="15">
    <source>
        <dbReference type="Proteomes" id="UP000326202"/>
    </source>
</evidence>
<comment type="function">
    <text evidence="9">The M ring may be actively involved in energy transduction.</text>
</comment>
<evidence type="ECO:0000256" key="8">
    <source>
        <dbReference type="ARBA" id="ARBA00023143"/>
    </source>
</evidence>
<evidence type="ECO:0000256" key="9">
    <source>
        <dbReference type="PIRNR" id="PIRNR004862"/>
    </source>
</evidence>
<dbReference type="InterPro" id="IPR000067">
    <property type="entry name" value="FlgMring_FliF"/>
</dbReference>
<comment type="similarity">
    <text evidence="3 9">Belongs to the FliF family.</text>
</comment>
<keyword evidence="6 11" id="KW-1133">Transmembrane helix</keyword>
<dbReference type="InterPro" id="IPR006182">
    <property type="entry name" value="FliF_N_dom"/>
</dbReference>
<reference evidence="14 15" key="1">
    <citation type="submission" date="2019-08" db="EMBL/GenBank/DDBJ databases">
        <title>Hyperibacter terrae gen. nov., sp. nov. and Hyperibacter viscosus sp. nov., two new members in the family Rhodospirillaceae isolated from the rhizosphere of Hypericum perforatum.</title>
        <authorList>
            <person name="Noviana Z."/>
        </authorList>
    </citation>
    <scope>NUCLEOTIDE SEQUENCE [LARGE SCALE GENOMIC DNA]</scope>
    <source>
        <strain evidence="14 15">R5913</strain>
    </source>
</reference>
<feature type="transmembrane region" description="Helical" evidence="11">
    <location>
        <begin position="434"/>
        <end position="456"/>
    </location>
</feature>
<evidence type="ECO:0000256" key="7">
    <source>
        <dbReference type="ARBA" id="ARBA00023136"/>
    </source>
</evidence>
<dbReference type="PANTHER" id="PTHR30046:SF0">
    <property type="entry name" value="FLAGELLAR M-RING PROTEIN"/>
    <property type="match status" value="1"/>
</dbReference>
<evidence type="ECO:0000256" key="3">
    <source>
        <dbReference type="ARBA" id="ARBA00007971"/>
    </source>
</evidence>
<dbReference type="PIRSF" id="PIRSF004862">
    <property type="entry name" value="FliF"/>
    <property type="match status" value="1"/>
</dbReference>
<keyword evidence="14" id="KW-0969">Cilium</keyword>
<keyword evidence="8 9" id="KW-0975">Bacterial flagellum</keyword>
<dbReference type="GO" id="GO:0005886">
    <property type="term" value="C:plasma membrane"/>
    <property type="evidence" value="ECO:0007669"/>
    <property type="project" value="UniProtKB-SubCell"/>
</dbReference>
<dbReference type="Gene3D" id="3.30.300.30">
    <property type="match status" value="1"/>
</dbReference>
<dbReference type="Pfam" id="PF01514">
    <property type="entry name" value="YscJ_FliF"/>
    <property type="match status" value="1"/>
</dbReference>
<dbReference type="Proteomes" id="UP000326202">
    <property type="component" value="Chromosome"/>
</dbReference>
<accession>A0A5J6MQF4</accession>
<keyword evidence="14" id="KW-0966">Cell projection</keyword>
<evidence type="ECO:0000256" key="2">
    <source>
        <dbReference type="ARBA" id="ARBA00004651"/>
    </source>
</evidence>
<keyword evidence="15" id="KW-1185">Reference proteome</keyword>
<feature type="region of interest" description="Disordered" evidence="10">
    <location>
        <begin position="283"/>
        <end position="330"/>
    </location>
</feature>
<comment type="subcellular location">
    <subcellularLocation>
        <location evidence="1 9">Bacterial flagellum basal body</location>
    </subcellularLocation>
    <subcellularLocation>
        <location evidence="2">Cell membrane</location>
        <topology evidence="2">Multi-pass membrane protein</topology>
    </subcellularLocation>
</comment>
<dbReference type="Pfam" id="PF08345">
    <property type="entry name" value="YscJ_FliF_C"/>
    <property type="match status" value="1"/>
</dbReference>
<evidence type="ECO:0000256" key="5">
    <source>
        <dbReference type="ARBA" id="ARBA00022692"/>
    </source>
</evidence>
<dbReference type="InterPro" id="IPR013556">
    <property type="entry name" value="Flag_M-ring_C"/>
</dbReference>
<dbReference type="EMBL" id="CP042906">
    <property type="protein sequence ID" value="QEX18280.1"/>
    <property type="molecule type" value="Genomic_DNA"/>
</dbReference>
<dbReference type="InterPro" id="IPR045851">
    <property type="entry name" value="AMP-bd_C_sf"/>
</dbReference>
<dbReference type="OrthoDB" id="9807026at2"/>
<feature type="domain" description="Flagellar M-ring N-terminal" evidence="12">
    <location>
        <begin position="34"/>
        <end position="209"/>
    </location>
</feature>
<evidence type="ECO:0000256" key="11">
    <source>
        <dbReference type="SAM" id="Phobius"/>
    </source>
</evidence>
<dbReference type="KEGG" id="htq:FRZ44_35850"/>
<evidence type="ECO:0000256" key="1">
    <source>
        <dbReference type="ARBA" id="ARBA00004117"/>
    </source>
</evidence>
<dbReference type="InterPro" id="IPR043427">
    <property type="entry name" value="YscJ/FliF"/>
</dbReference>
<dbReference type="GO" id="GO:0009431">
    <property type="term" value="C:bacterial-type flagellum basal body, MS ring"/>
    <property type="evidence" value="ECO:0007669"/>
    <property type="project" value="InterPro"/>
</dbReference>
<keyword evidence="5 11" id="KW-0812">Transmembrane</keyword>
<dbReference type="AlphaFoldDB" id="A0A5J6MQF4"/>
<keyword evidence="7 11" id="KW-0472">Membrane</keyword>
<feature type="domain" description="Flagellar M-ring C-terminal" evidence="13">
    <location>
        <begin position="243"/>
        <end position="408"/>
    </location>
</feature>
<protein>
    <recommendedName>
        <fullName evidence="9">Flagellar M-ring protein</fullName>
    </recommendedName>
</protein>
<evidence type="ECO:0000259" key="12">
    <source>
        <dbReference type="Pfam" id="PF01514"/>
    </source>
</evidence>
<evidence type="ECO:0000256" key="4">
    <source>
        <dbReference type="ARBA" id="ARBA00022475"/>
    </source>
</evidence>